<dbReference type="RefSeq" id="XP_009010449.1">
    <property type="nucleotide sequence ID" value="XM_009012201.1"/>
</dbReference>
<dbReference type="AlphaFoldDB" id="T1FJ88"/>
<dbReference type="SUPFAM" id="SSF56219">
    <property type="entry name" value="DNase I-like"/>
    <property type="match status" value="1"/>
</dbReference>
<evidence type="ECO:0000313" key="1">
    <source>
        <dbReference type="EMBL" id="ESO11468.1"/>
    </source>
</evidence>
<dbReference type="InterPro" id="IPR036691">
    <property type="entry name" value="Endo/exonu/phosph_ase_sf"/>
</dbReference>
<dbReference type="InParanoid" id="T1FJ88"/>
<dbReference type="STRING" id="6412.T1FJ88"/>
<dbReference type="PANTHER" id="PTHR33776">
    <property type="entry name" value="ENDO/EXONUCLEASE/PHOSPHATASE DOMAIN-CONTAINING PROTEIN"/>
    <property type="match status" value="1"/>
</dbReference>
<accession>T1FJ88</accession>
<evidence type="ECO:0000313" key="3">
    <source>
        <dbReference type="Proteomes" id="UP000015101"/>
    </source>
</evidence>
<dbReference type="PANTHER" id="PTHR33776:SF3">
    <property type="entry name" value="PHD-TYPE DOMAIN-CONTAINING PROTEIN"/>
    <property type="match status" value="1"/>
</dbReference>
<dbReference type="HOGENOM" id="CLU_1070687_0_0_1"/>
<organism evidence="2 3">
    <name type="scientific">Helobdella robusta</name>
    <name type="common">Californian leech</name>
    <dbReference type="NCBI Taxonomy" id="6412"/>
    <lineage>
        <taxon>Eukaryota</taxon>
        <taxon>Metazoa</taxon>
        <taxon>Spiralia</taxon>
        <taxon>Lophotrochozoa</taxon>
        <taxon>Annelida</taxon>
        <taxon>Clitellata</taxon>
        <taxon>Hirudinea</taxon>
        <taxon>Rhynchobdellida</taxon>
        <taxon>Glossiphoniidae</taxon>
        <taxon>Helobdella</taxon>
    </lineage>
</organism>
<dbReference type="EMBL" id="AMQM01008618">
    <property type="status" value="NOT_ANNOTATED_CDS"/>
    <property type="molecule type" value="Genomic_DNA"/>
</dbReference>
<dbReference type="Proteomes" id="UP000015101">
    <property type="component" value="Unassembled WGS sequence"/>
</dbReference>
<keyword evidence="3" id="KW-1185">Reference proteome</keyword>
<evidence type="ECO:0000313" key="2">
    <source>
        <dbReference type="EnsemblMetazoa" id="HelroP183164"/>
    </source>
</evidence>
<name>T1FJ88_HELRO</name>
<dbReference type="CTD" id="20208887"/>
<protein>
    <submittedName>
        <fullName evidence="1 2">Uncharacterized protein</fullName>
    </submittedName>
</protein>
<reference evidence="3" key="1">
    <citation type="submission" date="2012-12" db="EMBL/GenBank/DDBJ databases">
        <authorList>
            <person name="Hellsten U."/>
            <person name="Grimwood J."/>
            <person name="Chapman J.A."/>
            <person name="Shapiro H."/>
            <person name="Aerts A."/>
            <person name="Otillar R.P."/>
            <person name="Terry A.Y."/>
            <person name="Boore J.L."/>
            <person name="Simakov O."/>
            <person name="Marletaz F."/>
            <person name="Cho S.-J."/>
            <person name="Edsinger-Gonzales E."/>
            <person name="Havlak P."/>
            <person name="Kuo D.-H."/>
            <person name="Larsson T."/>
            <person name="Lv J."/>
            <person name="Arendt D."/>
            <person name="Savage R."/>
            <person name="Osoegawa K."/>
            <person name="de Jong P."/>
            <person name="Lindberg D.R."/>
            <person name="Seaver E.C."/>
            <person name="Weisblat D.A."/>
            <person name="Putnam N.H."/>
            <person name="Grigoriev I.V."/>
            <person name="Rokhsar D.S."/>
        </authorList>
    </citation>
    <scope>NUCLEOTIDE SEQUENCE</scope>
</reference>
<proteinExistence type="predicted"/>
<gene>
    <name evidence="2" type="primary">20208887</name>
    <name evidence="1" type="ORF">HELRODRAFT_183164</name>
</gene>
<dbReference type="OrthoDB" id="10072198at2759"/>
<dbReference type="EnsemblMetazoa" id="HelroT183164">
    <property type="protein sequence ID" value="HelroP183164"/>
    <property type="gene ID" value="HelroG183164"/>
</dbReference>
<sequence length="260" mass="29671">MGRLFRNGIWRPKLNRLIDEKNFNNYYRRLKVGLLNSRSVCGKATKISSTIDDDKLDMLIFTETWHKSHDDYALQMCIPCSVSKLDVPRTDLDGQLKRGGGLAIIYNELKFKLKHYELGCRFEIFETLACLIKIRSTQMLCEAIYGPGSVAPEKRFIDEFSLLLSMVCLRGQSILILEDFNIHTNDNQLASNFMELVSSFGSFRVYDEHLALLKKVAGGKKNLLLGLMTVVSIKNVEQGNVKEFSNELGLFLTWSLVENN</sequence>
<dbReference type="eggNOG" id="ENOG502RTBE">
    <property type="taxonomic scope" value="Eukaryota"/>
</dbReference>
<dbReference type="EMBL" id="KB095813">
    <property type="protein sequence ID" value="ESO11468.1"/>
    <property type="molecule type" value="Genomic_DNA"/>
</dbReference>
<reference evidence="1 3" key="2">
    <citation type="journal article" date="2013" name="Nature">
        <title>Insights into bilaterian evolution from three spiralian genomes.</title>
        <authorList>
            <person name="Simakov O."/>
            <person name="Marletaz F."/>
            <person name="Cho S.J."/>
            <person name="Edsinger-Gonzales E."/>
            <person name="Havlak P."/>
            <person name="Hellsten U."/>
            <person name="Kuo D.H."/>
            <person name="Larsson T."/>
            <person name="Lv J."/>
            <person name="Arendt D."/>
            <person name="Savage R."/>
            <person name="Osoegawa K."/>
            <person name="de Jong P."/>
            <person name="Grimwood J."/>
            <person name="Chapman J.A."/>
            <person name="Shapiro H."/>
            <person name="Aerts A."/>
            <person name="Otillar R.P."/>
            <person name="Terry A.Y."/>
            <person name="Boore J.L."/>
            <person name="Grigoriev I.V."/>
            <person name="Lindberg D.R."/>
            <person name="Seaver E.C."/>
            <person name="Weisblat D.A."/>
            <person name="Putnam N.H."/>
            <person name="Rokhsar D.S."/>
        </authorList>
    </citation>
    <scope>NUCLEOTIDE SEQUENCE</scope>
</reference>
<reference evidence="2" key="3">
    <citation type="submission" date="2015-06" db="UniProtKB">
        <authorList>
            <consortium name="EnsemblMetazoa"/>
        </authorList>
    </citation>
    <scope>IDENTIFICATION</scope>
</reference>
<dbReference type="GeneID" id="20208887"/>
<dbReference type="Gene3D" id="3.60.10.10">
    <property type="entry name" value="Endonuclease/exonuclease/phosphatase"/>
    <property type="match status" value="1"/>
</dbReference>
<dbReference type="KEGG" id="hro:HELRODRAFT_183164"/>